<evidence type="ECO:0000313" key="3">
    <source>
        <dbReference type="Proteomes" id="UP000177876"/>
    </source>
</evidence>
<sequence length="439" mass="48207">MVDILIDPVTRTYGTSAVAVTLGEDGSPPDVRFRAFGYRGFDQILRGAHIDNLLPIVARICGPDSLFHQIGAAIAVERALAVEVPEEALRLRELGMWAQLFERHAVSLTVHSLPDLLFPSSGQNLRSIISIHKVEEEVVQRVMRLKSLGTAILAEAGGRAVHPVNFLIGGAVKEIAAGRRGELIDRLEEARPLLVETSHLVKLLLRRNEEVIKTLGTDPSSYLALKDDSSLALLGSRVCLVSPEGEDLGSIEMSDMPARFVENNASYSHIKFVEVSGAGRFRVGPLARLNINGKYGSAMPDEELEEIKAQWGFPIHPSMLAHIARMLEMMHAWERMKELLNMPQGEVMRRPVTCKEGRGSSIIEAPEGLLMYDVEVDEEGLIKKLNYVAPLQFNMKGLEASLAETAATYLGPGEPEDRAAGFMEMAVRAYAPCPMCALH</sequence>
<feature type="binding site" evidence="1">
    <location>
        <position position="439"/>
    </location>
    <ligand>
        <name>Mg(2+)</name>
        <dbReference type="ChEBI" id="CHEBI:18420"/>
    </ligand>
</feature>
<reference evidence="2 3" key="1">
    <citation type="journal article" date="2016" name="Nat. Commun.">
        <title>Thousands of microbial genomes shed light on interconnected biogeochemical processes in an aquifer system.</title>
        <authorList>
            <person name="Anantharaman K."/>
            <person name="Brown C.T."/>
            <person name="Hug L.A."/>
            <person name="Sharon I."/>
            <person name="Castelle C.J."/>
            <person name="Probst A.J."/>
            <person name="Thomas B.C."/>
            <person name="Singh A."/>
            <person name="Wilkins M.J."/>
            <person name="Karaoz U."/>
            <person name="Brodie E.L."/>
            <person name="Williams K.H."/>
            <person name="Hubbard S.S."/>
            <person name="Banfield J.F."/>
        </authorList>
    </citation>
    <scope>NUCLEOTIDE SEQUENCE [LARGE SCALE GENOMIC DNA]</scope>
</reference>
<protein>
    <recommendedName>
        <fullName evidence="4">Ni/Fe hydrogenase subunit alpha</fullName>
    </recommendedName>
</protein>
<dbReference type="STRING" id="1797197.A2Y75_05605"/>
<dbReference type="InterPro" id="IPR029014">
    <property type="entry name" value="NiFe-Hase_large"/>
</dbReference>
<comment type="cofactor">
    <cofactor evidence="1">
        <name>Fe cation</name>
        <dbReference type="ChEBI" id="CHEBI:24875"/>
    </cofactor>
</comment>
<dbReference type="PANTHER" id="PTHR43600:SF1">
    <property type="entry name" value="COENZYME F420 HYDROGENASE SUBUNIT ALPHA"/>
    <property type="match status" value="1"/>
</dbReference>
<comment type="caution">
    <text evidence="2">The sequence shown here is derived from an EMBL/GenBank/DDBJ whole genome shotgun (WGS) entry which is preliminary data.</text>
</comment>
<name>A0A1F2WFN0_9ACTN</name>
<feature type="binding site" evidence="1">
    <location>
        <position position="61"/>
    </location>
    <ligand>
        <name>Ni(2+)</name>
        <dbReference type="ChEBI" id="CHEBI:49786"/>
    </ligand>
</feature>
<keyword evidence="1" id="KW-0479">Metal-binding</keyword>
<feature type="binding site" evidence="1">
    <location>
        <position position="433"/>
    </location>
    <ligand>
        <name>Ni(2+)</name>
        <dbReference type="ChEBI" id="CHEBI:49786"/>
    </ligand>
</feature>
<gene>
    <name evidence="2" type="ORF">A2Y75_05605</name>
</gene>
<proteinExistence type="predicted"/>
<keyword evidence="1" id="KW-0460">Magnesium</keyword>
<evidence type="ECO:0008006" key="4">
    <source>
        <dbReference type="Google" id="ProtNLM"/>
    </source>
</evidence>
<accession>A0A1F2WFN0</accession>
<dbReference type="PANTHER" id="PTHR43600">
    <property type="entry name" value="COENZYME F420 HYDROGENASE, SUBUNIT ALPHA"/>
    <property type="match status" value="1"/>
</dbReference>
<feature type="binding site" evidence="1">
    <location>
        <position position="436"/>
    </location>
    <ligand>
        <name>Fe cation</name>
        <dbReference type="ChEBI" id="CHEBI:24875"/>
    </ligand>
</feature>
<dbReference type="GO" id="GO:0016151">
    <property type="term" value="F:nickel cation binding"/>
    <property type="evidence" value="ECO:0007669"/>
    <property type="project" value="InterPro"/>
</dbReference>
<comment type="cofactor">
    <cofactor evidence="1">
        <name>Ni(2+)</name>
        <dbReference type="ChEBI" id="CHEBI:49786"/>
    </cofactor>
</comment>
<dbReference type="AlphaFoldDB" id="A0A1F2WFN0"/>
<organism evidence="2 3">
    <name type="scientific">Candidatus Solincola sediminis</name>
    <dbReference type="NCBI Taxonomy" id="1797199"/>
    <lineage>
        <taxon>Bacteria</taxon>
        <taxon>Bacillati</taxon>
        <taxon>Actinomycetota</taxon>
        <taxon>Candidatus Geothermincolia</taxon>
        <taxon>Candidatus Geothermincolales</taxon>
        <taxon>Candidatus Geothermincolaceae</taxon>
        <taxon>Candidatus Solincola</taxon>
    </lineage>
</organism>
<dbReference type="Pfam" id="PF00374">
    <property type="entry name" value="NiFeSe_Hases"/>
    <property type="match status" value="1"/>
</dbReference>
<keyword evidence="1" id="KW-0408">Iron</keyword>
<dbReference type="EMBL" id="MELK01000052">
    <property type="protein sequence ID" value="OFW55659.1"/>
    <property type="molecule type" value="Genomic_DNA"/>
</dbReference>
<dbReference type="InterPro" id="IPR001501">
    <property type="entry name" value="Ni-dep_hyd_lsu"/>
</dbReference>
<evidence type="ECO:0000256" key="1">
    <source>
        <dbReference type="PIRSR" id="PIRSR601501-1"/>
    </source>
</evidence>
<dbReference type="SUPFAM" id="SSF56762">
    <property type="entry name" value="HydB/Nqo4-like"/>
    <property type="match status" value="1"/>
</dbReference>
<dbReference type="Gene3D" id="1.10.645.10">
    <property type="entry name" value="Cytochrome-c3 Hydrogenase, chain B"/>
    <property type="match status" value="1"/>
</dbReference>
<evidence type="ECO:0000313" key="2">
    <source>
        <dbReference type="EMBL" id="OFW55659.1"/>
    </source>
</evidence>
<keyword evidence="1" id="KW-0533">Nickel</keyword>
<dbReference type="Proteomes" id="UP000177876">
    <property type="component" value="Unassembled WGS sequence"/>
</dbReference>